<evidence type="ECO:0000313" key="2">
    <source>
        <dbReference type="EMBL" id="PNT60534.1"/>
    </source>
</evidence>
<protein>
    <submittedName>
        <fullName evidence="2 3">Uncharacterized protein</fullName>
    </submittedName>
</protein>
<dbReference type="InParanoid" id="A0A2K2CET3"/>
<proteinExistence type="predicted"/>
<dbReference type="EnsemblPlants" id="PNT60534">
    <property type="protein sequence ID" value="PNT60534"/>
    <property type="gene ID" value="BRADI_5g01207v3"/>
</dbReference>
<organism evidence="2">
    <name type="scientific">Brachypodium distachyon</name>
    <name type="common">Purple false brome</name>
    <name type="synonym">Trachynia distachya</name>
    <dbReference type="NCBI Taxonomy" id="15368"/>
    <lineage>
        <taxon>Eukaryota</taxon>
        <taxon>Viridiplantae</taxon>
        <taxon>Streptophyta</taxon>
        <taxon>Embryophyta</taxon>
        <taxon>Tracheophyta</taxon>
        <taxon>Spermatophyta</taxon>
        <taxon>Magnoliopsida</taxon>
        <taxon>Liliopsida</taxon>
        <taxon>Poales</taxon>
        <taxon>Poaceae</taxon>
        <taxon>BOP clade</taxon>
        <taxon>Pooideae</taxon>
        <taxon>Stipodae</taxon>
        <taxon>Brachypodieae</taxon>
        <taxon>Brachypodium</taxon>
    </lineage>
</organism>
<evidence type="ECO:0000256" key="1">
    <source>
        <dbReference type="SAM" id="MobiDB-lite"/>
    </source>
</evidence>
<dbReference type="AlphaFoldDB" id="A0A2K2CET3"/>
<evidence type="ECO:0000313" key="4">
    <source>
        <dbReference type="Proteomes" id="UP000008810"/>
    </source>
</evidence>
<dbReference type="EMBL" id="CM000884">
    <property type="protein sequence ID" value="PNT60534.1"/>
    <property type="molecule type" value="Genomic_DNA"/>
</dbReference>
<keyword evidence="4" id="KW-1185">Reference proteome</keyword>
<reference evidence="3" key="3">
    <citation type="submission" date="2018-08" db="UniProtKB">
        <authorList>
            <consortium name="EnsemblPlants"/>
        </authorList>
    </citation>
    <scope>IDENTIFICATION</scope>
    <source>
        <strain evidence="3">cv. Bd21</strain>
    </source>
</reference>
<evidence type="ECO:0000313" key="3">
    <source>
        <dbReference type="EnsemblPlants" id="PNT60534"/>
    </source>
</evidence>
<dbReference type="Gramene" id="PNT60534">
    <property type="protein sequence ID" value="PNT60534"/>
    <property type="gene ID" value="BRADI_5g01207v3"/>
</dbReference>
<accession>A0A2K2CET3</accession>
<sequence length="84" mass="8967">MEQESQKTSLPLHTRYSNTTPAAPHRILKSICSESSVCILPKLEIPFTFILWIGDIAASMGCVADNNLELAGGGGCGRTYNAGL</sequence>
<name>A0A2K2CET3_BRADI</name>
<gene>
    <name evidence="2" type="ORF">BRADI_5g01207v3</name>
</gene>
<dbReference type="Proteomes" id="UP000008810">
    <property type="component" value="Chromosome 5"/>
</dbReference>
<feature type="region of interest" description="Disordered" evidence="1">
    <location>
        <begin position="1"/>
        <end position="20"/>
    </location>
</feature>
<reference evidence="2" key="2">
    <citation type="submission" date="2017-06" db="EMBL/GenBank/DDBJ databases">
        <title>WGS assembly of Brachypodium distachyon.</title>
        <authorList>
            <consortium name="The International Brachypodium Initiative"/>
            <person name="Lucas S."/>
            <person name="Harmon-Smith M."/>
            <person name="Lail K."/>
            <person name="Tice H."/>
            <person name="Grimwood J."/>
            <person name="Bruce D."/>
            <person name="Barry K."/>
            <person name="Shu S."/>
            <person name="Lindquist E."/>
            <person name="Wang M."/>
            <person name="Pitluck S."/>
            <person name="Vogel J.P."/>
            <person name="Garvin D.F."/>
            <person name="Mockler T.C."/>
            <person name="Schmutz J."/>
            <person name="Rokhsar D."/>
            <person name="Bevan M.W."/>
        </authorList>
    </citation>
    <scope>NUCLEOTIDE SEQUENCE</scope>
    <source>
        <strain evidence="2">Bd21</strain>
    </source>
</reference>
<reference evidence="2 3" key="1">
    <citation type="journal article" date="2010" name="Nature">
        <title>Genome sequencing and analysis of the model grass Brachypodium distachyon.</title>
        <authorList>
            <consortium name="International Brachypodium Initiative"/>
        </authorList>
    </citation>
    <scope>NUCLEOTIDE SEQUENCE [LARGE SCALE GENOMIC DNA]</scope>
    <source>
        <strain evidence="2 3">Bd21</strain>
    </source>
</reference>